<dbReference type="AlphaFoldDB" id="A0A0C9T3V5"/>
<proteinExistence type="predicted"/>
<dbReference type="EMBL" id="KN832700">
    <property type="protein sequence ID" value="KII82743.1"/>
    <property type="molecule type" value="Genomic_DNA"/>
</dbReference>
<protein>
    <submittedName>
        <fullName evidence="2">Uncharacterized protein</fullName>
    </submittedName>
</protein>
<name>A0A0C9T3V5_PLICR</name>
<keyword evidence="3" id="KW-1185">Reference proteome</keyword>
<feature type="compositionally biased region" description="Low complexity" evidence="1">
    <location>
        <begin position="131"/>
        <end position="162"/>
    </location>
</feature>
<dbReference type="HOGENOM" id="CLU_016057_2_0_1"/>
<evidence type="ECO:0000313" key="3">
    <source>
        <dbReference type="Proteomes" id="UP000053263"/>
    </source>
</evidence>
<evidence type="ECO:0000313" key="2">
    <source>
        <dbReference type="EMBL" id="KII82743.1"/>
    </source>
</evidence>
<feature type="region of interest" description="Disordered" evidence="1">
    <location>
        <begin position="113"/>
        <end position="242"/>
    </location>
</feature>
<organism evidence="2 3">
    <name type="scientific">Plicaturopsis crispa FD-325 SS-3</name>
    <dbReference type="NCBI Taxonomy" id="944288"/>
    <lineage>
        <taxon>Eukaryota</taxon>
        <taxon>Fungi</taxon>
        <taxon>Dikarya</taxon>
        <taxon>Basidiomycota</taxon>
        <taxon>Agaricomycotina</taxon>
        <taxon>Agaricomycetes</taxon>
        <taxon>Agaricomycetidae</taxon>
        <taxon>Amylocorticiales</taxon>
        <taxon>Amylocorticiaceae</taxon>
        <taxon>Plicatura</taxon>
        <taxon>Plicaturopsis crispa</taxon>
    </lineage>
</organism>
<gene>
    <name evidence="2" type="ORF">PLICRDRAFT_181089</name>
</gene>
<feature type="compositionally biased region" description="Basic and acidic residues" evidence="1">
    <location>
        <begin position="114"/>
        <end position="128"/>
    </location>
</feature>
<accession>A0A0C9T3V5</accession>
<dbReference type="Proteomes" id="UP000053263">
    <property type="component" value="Unassembled WGS sequence"/>
</dbReference>
<reference evidence="2 3" key="1">
    <citation type="submission" date="2014-06" db="EMBL/GenBank/DDBJ databases">
        <title>Evolutionary Origins and Diversification of the Mycorrhizal Mutualists.</title>
        <authorList>
            <consortium name="DOE Joint Genome Institute"/>
            <consortium name="Mycorrhizal Genomics Consortium"/>
            <person name="Kohler A."/>
            <person name="Kuo A."/>
            <person name="Nagy L.G."/>
            <person name="Floudas D."/>
            <person name="Copeland A."/>
            <person name="Barry K.W."/>
            <person name="Cichocki N."/>
            <person name="Veneault-Fourrey C."/>
            <person name="LaButti K."/>
            <person name="Lindquist E.A."/>
            <person name="Lipzen A."/>
            <person name="Lundell T."/>
            <person name="Morin E."/>
            <person name="Murat C."/>
            <person name="Riley R."/>
            <person name="Ohm R."/>
            <person name="Sun H."/>
            <person name="Tunlid A."/>
            <person name="Henrissat B."/>
            <person name="Grigoriev I.V."/>
            <person name="Hibbett D.S."/>
            <person name="Martin F."/>
        </authorList>
    </citation>
    <scope>NUCLEOTIDE SEQUENCE [LARGE SCALE GENOMIC DNA]</scope>
    <source>
        <strain evidence="2 3">FD-325 SS-3</strain>
    </source>
</reference>
<dbReference type="OrthoDB" id="2692137at2759"/>
<sequence length="539" mass="60161">MCTRARPNVLKVIDMQAPPGWVCIDAPKDHLERTIATPVIYEGPSNDTLHAFSRRPIFLGKRTIAEMAKLPVKAPDVDGVYDEYTVREVSGPPTKISVPGETHNSAVHRHIKRAKEAHDRRSVVEWRTEVASQRAPSPAPSSSWGAPPYAPPSSSSSTASTSVRKDSSVAGDDDMTSTASGADDVDMGPAGSPEKWDGKPLRRKRKSTALRNAAKRAREEDPDPPPKQEQRDKWVDPESDLIPPAHPIWAAALKMVDQSPARLEPMRPQNRMYRWPEPALFVTTSKKGRFLVNWLAARQAWLARLTTSAGQDDAAATNQMWRDYLGTKHDSGHREGTFAAKCRAQAEETFGISMREDGPSTVYWQEAELLAGRVAGFEGEEERHLMREVVWDACEHSFHFELRALDRVAAAEEWDDDPVGRDKMVAAVFNGRYVVDTIPPYNIGVIADDISDRIKSLEALRKVMKAWSNAPRDVTAFCLGETLAEDIAKGQSDTFLYRVQVSMAQFYCQTFYNWFVRPPIVPHLVPRRPESATGSQHSD</sequence>
<feature type="compositionally biased region" description="Basic and acidic residues" evidence="1">
    <location>
        <begin position="216"/>
        <end position="236"/>
    </location>
</feature>
<evidence type="ECO:0000256" key="1">
    <source>
        <dbReference type="SAM" id="MobiDB-lite"/>
    </source>
</evidence>